<dbReference type="RefSeq" id="WP_091159440.1">
    <property type="nucleotide sequence ID" value="NZ_FNOT01000011.1"/>
</dbReference>
<dbReference type="OrthoDB" id="3213529at2"/>
<sequence length="96" mass="10203">MTSLQDMPQVQNCAVDSCSYNAEHNCHAGAITVGGDHAHCGTFVEISFRGGLDRNGLVGACHRSDCVHNDKLECHAPSVRVGPSTDAADCLTYEAR</sequence>
<name>A0A1H3MM94_9ACTN</name>
<reference evidence="3" key="1">
    <citation type="submission" date="2016-10" db="EMBL/GenBank/DDBJ databases">
        <authorList>
            <person name="Varghese N."/>
            <person name="Submissions S."/>
        </authorList>
    </citation>
    <scope>NUCLEOTIDE SEQUENCE [LARGE SCALE GENOMIC DNA]</scope>
    <source>
        <strain evidence="3">DSM 45422</strain>
    </source>
</reference>
<proteinExistence type="predicted"/>
<dbReference type="STRING" id="1137993.SAMN05660209_03694"/>
<dbReference type="Proteomes" id="UP000198921">
    <property type="component" value="Unassembled WGS sequence"/>
</dbReference>
<evidence type="ECO:0000313" key="2">
    <source>
        <dbReference type="EMBL" id="SDY77842.1"/>
    </source>
</evidence>
<evidence type="ECO:0000259" key="1">
    <source>
        <dbReference type="Pfam" id="PF07561"/>
    </source>
</evidence>
<organism evidence="2 3">
    <name type="scientific">Geodermatophilus africanus</name>
    <dbReference type="NCBI Taxonomy" id="1137993"/>
    <lineage>
        <taxon>Bacteria</taxon>
        <taxon>Bacillati</taxon>
        <taxon>Actinomycetota</taxon>
        <taxon>Actinomycetes</taxon>
        <taxon>Geodermatophilales</taxon>
        <taxon>Geodermatophilaceae</taxon>
        <taxon>Geodermatophilus</taxon>
    </lineage>
</organism>
<evidence type="ECO:0000313" key="3">
    <source>
        <dbReference type="Proteomes" id="UP000198921"/>
    </source>
</evidence>
<gene>
    <name evidence="2" type="ORF">SAMN05660209_03694</name>
</gene>
<keyword evidence="3" id="KW-1185">Reference proteome</keyword>
<dbReference type="AlphaFoldDB" id="A0A1H3MM94"/>
<protein>
    <recommendedName>
        <fullName evidence="1">DUF1540 domain-containing protein</fullName>
    </recommendedName>
</protein>
<feature type="domain" description="DUF1540" evidence="1">
    <location>
        <begin position="61"/>
        <end position="93"/>
    </location>
</feature>
<feature type="domain" description="DUF1540" evidence="1">
    <location>
        <begin position="12"/>
        <end position="43"/>
    </location>
</feature>
<dbReference type="EMBL" id="FNOT01000011">
    <property type="protein sequence ID" value="SDY77842.1"/>
    <property type="molecule type" value="Genomic_DNA"/>
</dbReference>
<dbReference type="InterPro" id="IPR011437">
    <property type="entry name" value="DUF1540"/>
</dbReference>
<dbReference type="Pfam" id="PF07561">
    <property type="entry name" value="DUF1540"/>
    <property type="match status" value="2"/>
</dbReference>
<accession>A0A1H3MM94</accession>